<dbReference type="Pfam" id="PF02469">
    <property type="entry name" value="Fasciclin"/>
    <property type="match status" value="3"/>
</dbReference>
<dbReference type="GO" id="GO:0005615">
    <property type="term" value="C:extracellular space"/>
    <property type="evidence" value="ECO:0007669"/>
    <property type="project" value="TreeGrafter"/>
</dbReference>
<feature type="domain" description="FAS1" evidence="2">
    <location>
        <begin position="44"/>
        <end position="176"/>
    </location>
</feature>
<keyword evidence="4" id="KW-1185">Reference proteome</keyword>
<evidence type="ECO:0000256" key="1">
    <source>
        <dbReference type="SAM" id="SignalP"/>
    </source>
</evidence>
<dbReference type="PANTHER" id="PTHR10900:SF77">
    <property type="entry name" value="FI19380P1"/>
    <property type="match status" value="1"/>
</dbReference>
<dbReference type="AlphaFoldDB" id="A0A0P6Y1G0"/>
<dbReference type="SUPFAM" id="SSF82153">
    <property type="entry name" value="FAS1 domain"/>
    <property type="match status" value="3"/>
</dbReference>
<dbReference type="InterPro" id="IPR050904">
    <property type="entry name" value="Adhesion/Biosynth-related"/>
</dbReference>
<proteinExistence type="predicted"/>
<organism evidence="3 4">
    <name type="scientific">Bellilinea caldifistulae</name>
    <dbReference type="NCBI Taxonomy" id="360411"/>
    <lineage>
        <taxon>Bacteria</taxon>
        <taxon>Bacillati</taxon>
        <taxon>Chloroflexota</taxon>
        <taxon>Anaerolineae</taxon>
        <taxon>Anaerolineales</taxon>
        <taxon>Anaerolineaceae</taxon>
        <taxon>Bellilinea</taxon>
    </lineage>
</organism>
<protein>
    <recommendedName>
        <fullName evidence="2">FAS1 domain-containing protein</fullName>
    </recommendedName>
</protein>
<dbReference type="RefSeq" id="WP_082148948.1">
    <property type="nucleotide sequence ID" value="NZ_DF967971.1"/>
</dbReference>
<dbReference type="SMART" id="SM00554">
    <property type="entry name" value="FAS1"/>
    <property type="match status" value="3"/>
</dbReference>
<accession>A0A0P6Y1G0</accession>
<dbReference type="FunFam" id="2.30.180.10:FF:000019">
    <property type="entry name" value="Cell surface lipoprotein"/>
    <property type="match status" value="3"/>
</dbReference>
<dbReference type="Proteomes" id="UP000050514">
    <property type="component" value="Unassembled WGS sequence"/>
</dbReference>
<evidence type="ECO:0000313" key="4">
    <source>
        <dbReference type="Proteomes" id="UP000050514"/>
    </source>
</evidence>
<dbReference type="Gene3D" id="2.30.180.10">
    <property type="entry name" value="FAS1 domain"/>
    <property type="match status" value="3"/>
</dbReference>
<dbReference type="STRING" id="360411.AC812_08870"/>
<evidence type="ECO:0000259" key="2">
    <source>
        <dbReference type="PROSITE" id="PS50213"/>
    </source>
</evidence>
<feature type="domain" description="FAS1" evidence="2">
    <location>
        <begin position="316"/>
        <end position="451"/>
    </location>
</feature>
<keyword evidence="1" id="KW-0732">Signal</keyword>
<dbReference type="PROSITE" id="PS51257">
    <property type="entry name" value="PROKAR_LIPOPROTEIN"/>
    <property type="match status" value="1"/>
</dbReference>
<sequence length="454" mass="47869">MKRLMLFALVAVLALAACAPAATPAPTAAPTNTPMPMPTNTPAPQTIVDIAVADGRFTTLVAAVQAAGLVETLAGEGPFTVFAPTDEAFAKLPAGTIEELLKPENKQQLTDILLYHVVPGKVMAADVVNLSEAETALGEKVSIKVEDGKVFINDAQVILTDIEASNGVIHVIDTVILPPSMTVEAPKDIVDIAVADGRFTTLVAAVQAAGLVDTLKGEGPFTVFAPTDEAFAKLPAGTIEELLKPENKQQLTDILLYHVIPGKVMAADVSDGLIADTALGTSVFFKLDMGKAYINEAEIILTDIEASNGVIHVIDTVILPKDIVDAAVFNKFETLVAAVQAADLVETLKGEGPFTVFAPTDEAFAKLPAGTLDTLLKPENKQQLTNILLYHVVPGRVLAEDVVKLSEAETALGQKVTIKVENGKVFINDAQVILTDIKTTNGVIHVIDTVILPQ</sequence>
<dbReference type="InterPro" id="IPR036378">
    <property type="entry name" value="FAS1_dom_sf"/>
</dbReference>
<dbReference type="PANTHER" id="PTHR10900">
    <property type="entry name" value="PERIOSTIN-RELATED"/>
    <property type="match status" value="1"/>
</dbReference>
<dbReference type="PROSITE" id="PS50213">
    <property type="entry name" value="FAS1"/>
    <property type="match status" value="3"/>
</dbReference>
<evidence type="ECO:0000313" key="3">
    <source>
        <dbReference type="EMBL" id="KPL75385.1"/>
    </source>
</evidence>
<dbReference type="PATRIC" id="fig|360411.5.peg.2934"/>
<gene>
    <name evidence="3" type="ORF">AC812_08870</name>
</gene>
<feature type="signal peptide" evidence="1">
    <location>
        <begin position="1"/>
        <end position="21"/>
    </location>
</feature>
<dbReference type="EMBL" id="LGHJ01000014">
    <property type="protein sequence ID" value="KPL75385.1"/>
    <property type="molecule type" value="Genomic_DNA"/>
</dbReference>
<feature type="domain" description="FAS1" evidence="2">
    <location>
        <begin position="186"/>
        <end position="318"/>
    </location>
</feature>
<name>A0A0P6Y1G0_9CHLR</name>
<comment type="caution">
    <text evidence="3">The sequence shown here is derived from an EMBL/GenBank/DDBJ whole genome shotgun (WGS) entry which is preliminary data.</text>
</comment>
<feature type="chain" id="PRO_5006133314" description="FAS1 domain-containing protein" evidence="1">
    <location>
        <begin position="22"/>
        <end position="454"/>
    </location>
</feature>
<reference evidence="3 4" key="1">
    <citation type="submission" date="2015-07" db="EMBL/GenBank/DDBJ databases">
        <title>Draft genome of Bellilinea caldifistulae DSM 17877.</title>
        <authorList>
            <person name="Hemp J."/>
            <person name="Ward L.M."/>
            <person name="Pace L.A."/>
            <person name="Fischer W.W."/>
        </authorList>
    </citation>
    <scope>NUCLEOTIDE SEQUENCE [LARGE SCALE GENOMIC DNA]</scope>
    <source>
        <strain evidence="3 4">GOMI-1</strain>
    </source>
</reference>
<dbReference type="InterPro" id="IPR000782">
    <property type="entry name" value="FAS1_domain"/>
</dbReference>